<evidence type="ECO:0000259" key="11">
    <source>
        <dbReference type="PROSITE" id="PS50222"/>
    </source>
</evidence>
<dbReference type="CDD" id="cd00051">
    <property type="entry name" value="EFh"/>
    <property type="match status" value="1"/>
</dbReference>
<evidence type="ECO:0000256" key="9">
    <source>
        <dbReference type="SAM" id="MobiDB-lite"/>
    </source>
</evidence>
<evidence type="ECO:0008006" key="14">
    <source>
        <dbReference type="Google" id="ProtNLM"/>
    </source>
</evidence>
<dbReference type="Gene3D" id="1.10.510.10">
    <property type="entry name" value="Transferase(Phosphotransferase) domain 1"/>
    <property type="match status" value="2"/>
</dbReference>
<evidence type="ECO:0000256" key="3">
    <source>
        <dbReference type="ARBA" id="ARBA00022679"/>
    </source>
</evidence>
<sequence length="599" mass="69322">MGTCISLQRSSTLLKKTKQQHDQKSGQIHQENNGKFSGKIRLSRPIHVLKDPTGDNIFEKYRFGKELGRGEFGVTYQCYDDAKGESFACKKISKSKLRTDIDIEDVRREVEIMRHLPKHPNIVSYKEVYEDKEAIYLVMELCEGGELFDRIVARGHYTERAAALVTKTILEVVKRHITRHDQVSHREYTKGIIASFAETEEGIAQAIVHGEIDFERDPWPKISEDAKDLVRGMLEPNRIPASQSKNKWIQNADKVSNIPLGERVRTRIKQFSLMNKFKKRVLRVVADNLPDDQVHGIKQMFHMMDTDKNGNLNFQELKDGLYMFGQPVPDHDVQLLLDAADFDGNGMLNCDEFVTLAVHLKKISNDELLHEAFLHFDKNKSGYIEFEELQQSLLDDQFGPTNDQVVQDIIFDADLDKDGRISYPEFKAMMTTGMDWKMGSRQYSRAMLNALSIRLFKDGQNLRLKIPPPSHHRQEPIFPQNHHRRRRHLRRRLRHFRRLLRNSGDNHHLPKRLLRPPPPPFIHEKFPAGRRGDPPSPHRPGGDAAVKRGYVFFSEVQFIPADDLKAIDDLWKLHSGDKFGYSVQKKIFKNQIKISRNSS</sequence>
<evidence type="ECO:0000313" key="13">
    <source>
        <dbReference type="Proteomes" id="UP001318860"/>
    </source>
</evidence>
<keyword evidence="13" id="KW-1185">Reference proteome</keyword>
<dbReference type="InterPro" id="IPR011992">
    <property type="entry name" value="EF-hand-dom_pair"/>
</dbReference>
<dbReference type="PROSITE" id="PS00018">
    <property type="entry name" value="EF_HAND_1"/>
    <property type="match status" value="4"/>
</dbReference>
<dbReference type="InterPro" id="IPR018247">
    <property type="entry name" value="EF_Hand_1_Ca_BS"/>
</dbReference>
<evidence type="ECO:0000256" key="5">
    <source>
        <dbReference type="ARBA" id="ARBA00022777"/>
    </source>
</evidence>
<feature type="domain" description="EF-hand" evidence="11">
    <location>
        <begin position="401"/>
        <end position="436"/>
    </location>
</feature>
<feature type="binding site" evidence="8">
    <location>
        <position position="90"/>
    </location>
    <ligand>
        <name>ATP</name>
        <dbReference type="ChEBI" id="CHEBI:30616"/>
    </ligand>
</feature>
<reference evidence="12 13" key="1">
    <citation type="journal article" date="2021" name="Comput. Struct. Biotechnol. J.">
        <title>De novo genome assembly of the potent medicinal plant Rehmannia glutinosa using nanopore technology.</title>
        <authorList>
            <person name="Ma L."/>
            <person name="Dong C."/>
            <person name="Song C."/>
            <person name="Wang X."/>
            <person name="Zheng X."/>
            <person name="Niu Y."/>
            <person name="Chen S."/>
            <person name="Feng W."/>
        </authorList>
    </citation>
    <scope>NUCLEOTIDE SEQUENCE [LARGE SCALE GENOMIC DNA]</scope>
    <source>
        <strain evidence="12">DH-2019</strain>
    </source>
</reference>
<accession>A0ABR0UKZ8</accession>
<dbReference type="PROSITE" id="PS50222">
    <property type="entry name" value="EF_HAND_2"/>
    <property type="match status" value="4"/>
</dbReference>
<feature type="domain" description="Protein kinase" evidence="10">
    <location>
        <begin position="61"/>
        <end position="394"/>
    </location>
</feature>
<evidence type="ECO:0000256" key="2">
    <source>
        <dbReference type="ARBA" id="ARBA00022527"/>
    </source>
</evidence>
<name>A0ABR0UKZ8_REHGL</name>
<gene>
    <name evidence="12" type="ORF">DH2020_043386</name>
</gene>
<dbReference type="SUPFAM" id="SSF47473">
    <property type="entry name" value="EF-hand"/>
    <property type="match status" value="1"/>
</dbReference>
<feature type="compositionally biased region" description="Polar residues" evidence="9">
    <location>
        <begin position="25"/>
        <end position="34"/>
    </location>
</feature>
<dbReference type="Pfam" id="PF00069">
    <property type="entry name" value="Pkinase"/>
    <property type="match status" value="1"/>
</dbReference>
<feature type="domain" description="EF-hand" evidence="11">
    <location>
        <begin position="364"/>
        <end position="399"/>
    </location>
</feature>
<keyword evidence="7 8" id="KW-0067">ATP-binding</keyword>
<feature type="domain" description="EF-hand" evidence="11">
    <location>
        <begin position="292"/>
        <end position="327"/>
    </location>
</feature>
<dbReference type="InterPro" id="IPR002048">
    <property type="entry name" value="EF_hand_dom"/>
</dbReference>
<evidence type="ECO:0000256" key="4">
    <source>
        <dbReference type="ARBA" id="ARBA00022741"/>
    </source>
</evidence>
<dbReference type="InterPro" id="IPR050205">
    <property type="entry name" value="CDPK_Ser/Thr_kinases"/>
</dbReference>
<evidence type="ECO:0000256" key="7">
    <source>
        <dbReference type="ARBA" id="ARBA00022840"/>
    </source>
</evidence>
<keyword evidence="5" id="KW-0418">Kinase</keyword>
<dbReference type="SUPFAM" id="SSF56112">
    <property type="entry name" value="Protein kinase-like (PK-like)"/>
    <property type="match status" value="1"/>
</dbReference>
<keyword evidence="6" id="KW-0106">Calcium</keyword>
<feature type="region of interest" description="Disordered" evidence="9">
    <location>
        <begin position="14"/>
        <end position="34"/>
    </location>
</feature>
<keyword evidence="2" id="KW-0723">Serine/threonine-protein kinase</keyword>
<dbReference type="SUPFAM" id="SSF140869">
    <property type="entry name" value="GUN4-like"/>
    <property type="match status" value="1"/>
</dbReference>
<protein>
    <recommendedName>
        <fullName evidence="14">Calcium-dependent protein kinase</fullName>
    </recommendedName>
</protein>
<evidence type="ECO:0000259" key="10">
    <source>
        <dbReference type="PROSITE" id="PS50011"/>
    </source>
</evidence>
<evidence type="ECO:0000256" key="8">
    <source>
        <dbReference type="PROSITE-ProRule" id="PRU10141"/>
    </source>
</evidence>
<dbReference type="PANTHER" id="PTHR24349">
    <property type="entry name" value="SERINE/THREONINE-PROTEIN KINASE"/>
    <property type="match status" value="1"/>
</dbReference>
<dbReference type="InterPro" id="IPR000719">
    <property type="entry name" value="Prot_kinase_dom"/>
</dbReference>
<proteinExistence type="inferred from homology"/>
<evidence type="ECO:0000256" key="6">
    <source>
        <dbReference type="ARBA" id="ARBA00022837"/>
    </source>
</evidence>
<dbReference type="InterPro" id="IPR008629">
    <property type="entry name" value="GUN4-like"/>
</dbReference>
<organism evidence="12 13">
    <name type="scientific">Rehmannia glutinosa</name>
    <name type="common">Chinese foxglove</name>
    <dbReference type="NCBI Taxonomy" id="99300"/>
    <lineage>
        <taxon>Eukaryota</taxon>
        <taxon>Viridiplantae</taxon>
        <taxon>Streptophyta</taxon>
        <taxon>Embryophyta</taxon>
        <taxon>Tracheophyta</taxon>
        <taxon>Spermatophyta</taxon>
        <taxon>Magnoliopsida</taxon>
        <taxon>eudicotyledons</taxon>
        <taxon>Gunneridae</taxon>
        <taxon>Pentapetalae</taxon>
        <taxon>asterids</taxon>
        <taxon>lamiids</taxon>
        <taxon>Lamiales</taxon>
        <taxon>Orobanchaceae</taxon>
        <taxon>Rehmannieae</taxon>
        <taxon>Rehmannia</taxon>
    </lineage>
</organism>
<dbReference type="SMART" id="SM00054">
    <property type="entry name" value="EFh"/>
    <property type="match status" value="4"/>
</dbReference>
<dbReference type="Pfam" id="PF05419">
    <property type="entry name" value="GUN4"/>
    <property type="match status" value="1"/>
</dbReference>
<dbReference type="Pfam" id="PF13499">
    <property type="entry name" value="EF-hand_7"/>
    <property type="match status" value="2"/>
</dbReference>
<dbReference type="PROSITE" id="PS50011">
    <property type="entry name" value="PROTEIN_KINASE_DOM"/>
    <property type="match status" value="1"/>
</dbReference>
<evidence type="ECO:0000256" key="1">
    <source>
        <dbReference type="ARBA" id="ARBA00005354"/>
    </source>
</evidence>
<keyword evidence="4 8" id="KW-0547">Nucleotide-binding</keyword>
<comment type="caution">
    <text evidence="12">The sequence shown here is derived from an EMBL/GenBank/DDBJ whole genome shotgun (WGS) entry which is preliminary data.</text>
</comment>
<comment type="similarity">
    <text evidence="1">Belongs to the protein kinase superfamily. CAMK Ser/Thr protein kinase family. CaMK subfamily.</text>
</comment>
<dbReference type="InterPro" id="IPR037215">
    <property type="entry name" value="GUN4-like_sf"/>
</dbReference>
<dbReference type="PROSITE" id="PS00107">
    <property type="entry name" value="PROTEIN_KINASE_ATP"/>
    <property type="match status" value="1"/>
</dbReference>
<dbReference type="InterPro" id="IPR017441">
    <property type="entry name" value="Protein_kinase_ATP_BS"/>
</dbReference>
<dbReference type="EMBL" id="JABTTQ020002628">
    <property type="protein sequence ID" value="KAK6122860.1"/>
    <property type="molecule type" value="Genomic_DNA"/>
</dbReference>
<dbReference type="Proteomes" id="UP001318860">
    <property type="component" value="Unassembled WGS sequence"/>
</dbReference>
<dbReference type="InterPro" id="IPR011009">
    <property type="entry name" value="Kinase-like_dom_sf"/>
</dbReference>
<dbReference type="Gene3D" id="1.10.238.10">
    <property type="entry name" value="EF-hand"/>
    <property type="match status" value="1"/>
</dbReference>
<evidence type="ECO:0000313" key="12">
    <source>
        <dbReference type="EMBL" id="KAK6122860.1"/>
    </source>
</evidence>
<feature type="domain" description="EF-hand" evidence="11">
    <location>
        <begin position="328"/>
        <end position="363"/>
    </location>
</feature>
<keyword evidence="3" id="KW-0808">Transferase</keyword>